<dbReference type="InterPro" id="IPR036866">
    <property type="entry name" value="RibonucZ/Hydroxyglut_hydro"/>
</dbReference>
<keyword evidence="1" id="KW-0150">Chloroplast</keyword>
<dbReference type="Gene3D" id="3.60.15.10">
    <property type="entry name" value="Ribonuclease Z/Hydroxyacylglutathione hydrolase-like"/>
    <property type="match status" value="1"/>
</dbReference>
<name>A0A1Z1MB37_9FLOR</name>
<dbReference type="PANTHER" id="PTHR46018">
    <property type="entry name" value="ZINC PHOSPHODIESTERASE ELAC PROTEIN 1"/>
    <property type="match status" value="1"/>
</dbReference>
<dbReference type="AlphaFoldDB" id="A0A1Z1MB37"/>
<evidence type="ECO:0000313" key="1">
    <source>
        <dbReference type="EMBL" id="ARW63031.1"/>
    </source>
</evidence>
<dbReference type="RefSeq" id="YP_009394469.1">
    <property type="nucleotide sequence ID" value="NC_035273.1"/>
</dbReference>
<geneLocation type="chloroplast" evidence="1"/>
<dbReference type="GO" id="GO:0042781">
    <property type="term" value="F:3'-tRNA processing endoribonuclease activity"/>
    <property type="evidence" value="ECO:0007669"/>
    <property type="project" value="TreeGrafter"/>
</dbReference>
<keyword evidence="1" id="KW-0934">Plastid</keyword>
<dbReference type="EMBL" id="MF101426">
    <property type="protein sequence ID" value="ARW63031.1"/>
    <property type="molecule type" value="Genomic_DNA"/>
</dbReference>
<protein>
    <submittedName>
        <fullName evidence="1">Ribonuclease Z</fullName>
    </submittedName>
</protein>
<dbReference type="PANTHER" id="PTHR46018:SF2">
    <property type="entry name" value="ZINC PHOSPHODIESTERASE ELAC PROTEIN 1"/>
    <property type="match status" value="1"/>
</dbReference>
<reference evidence="1" key="1">
    <citation type="journal article" date="2017" name="J. Phycol.">
        <title>Analysis of chloroplast genomes and a supermatrix inform reclassification of the Rhodomelaceae (Rhodophyta).</title>
        <authorList>
            <person name="Diaz-Tapia P."/>
            <person name="Maggs C.A."/>
            <person name="West J.A."/>
            <person name="Verbruggen H."/>
        </authorList>
    </citation>
    <scope>NUCLEOTIDE SEQUENCE</scope>
    <source>
        <strain evidence="1">PD546</strain>
    </source>
</reference>
<dbReference type="GeneID" id="33356336"/>
<accession>A0A1Z1MB37</accession>
<proteinExistence type="predicted"/>
<sequence>MILRYLDFYSYIFRKKSTSFLFKLPSVKDTWLFNCTEGSQCNFLNQNLKINNLSKIIIPNLHILNISGLFGLLSTLNLTGRVKSLHIYAPLGLRYYLDLGKKYSRTNFSYMLYVHVLKTGLIINQYDCRIYALKFFHNYEFFLVQSEKYGTFYLDKAKSNNLIPGPTYGKLKKGSSFLLADGFILDGSSLTSPNRLGYYTFCIYLPFYRKKFPDIIKKYDFTLFF</sequence>
<gene>
    <name evidence="1" type="primary">rnz</name>
</gene>
<organism evidence="1">
    <name type="scientific">Vertebrata thuyoides</name>
    <dbReference type="NCBI Taxonomy" id="2006970"/>
    <lineage>
        <taxon>Eukaryota</taxon>
        <taxon>Rhodophyta</taxon>
        <taxon>Florideophyceae</taxon>
        <taxon>Rhodymeniophycidae</taxon>
        <taxon>Ceramiales</taxon>
        <taxon>Rhodomelaceae</taxon>
        <taxon>Polysiphonioideae</taxon>
        <taxon>Vertebrata</taxon>
    </lineage>
</organism>
<dbReference type="SUPFAM" id="SSF56281">
    <property type="entry name" value="Metallo-hydrolase/oxidoreductase"/>
    <property type="match status" value="1"/>
</dbReference>